<feature type="transmembrane region" description="Helical" evidence="5">
    <location>
        <begin position="162"/>
        <end position="181"/>
    </location>
</feature>
<dbReference type="Pfam" id="PF00664">
    <property type="entry name" value="ABC_membrane"/>
    <property type="match status" value="1"/>
</dbReference>
<dbReference type="CDD" id="cd07346">
    <property type="entry name" value="ABC_6TM_exporters"/>
    <property type="match status" value="1"/>
</dbReference>
<comment type="subcellular location">
    <subcellularLocation>
        <location evidence="1">Cell membrane</location>
        <topology evidence="1">Multi-pass membrane protein</topology>
    </subcellularLocation>
</comment>
<sequence>MCSIREIGKLFKMAGKVRLFIILTLLRCPFDALQTAIQASFLQFAFNSINKGSQEELIHVCVLFGIGSLLLFLYNGTIWTLYATFVTKWVGTIRRKLFRHISCLSLQQIEAKPSGEWITRLNADVQAATAILNQSIHLPHAVVSTVNIGVSSMILVLMDPGIFGLIIMFVIPHILISQLFIAKPMIRFAMNVQEATARNATDMNALVTCADTAILYDAQEFLLRRFEKSSLELRKANMKIQHRKAMGSGLLPLMGMSGYLVILLIGGGWMAAGTMTFGELTAAFQYRGGVLVGSMMLINSLVNIKTALAGVKRVNETMRIELEE</sequence>
<dbReference type="RefSeq" id="WP_103082789.1">
    <property type="nucleotide sequence ID" value="NZ_CP021850.1"/>
</dbReference>
<name>A0A2K2EZD2_9CLOT</name>
<accession>A0A2K2EZD2</accession>
<gene>
    <name evidence="7" type="ORF">CDQ84_16240</name>
</gene>
<organism evidence="7 8">
    <name type="scientific">Clostridium thermosuccinogenes</name>
    <dbReference type="NCBI Taxonomy" id="84032"/>
    <lineage>
        <taxon>Bacteria</taxon>
        <taxon>Bacillati</taxon>
        <taxon>Bacillota</taxon>
        <taxon>Clostridia</taxon>
        <taxon>Eubacteriales</taxon>
        <taxon>Clostridiaceae</taxon>
        <taxon>Clostridium</taxon>
    </lineage>
</organism>
<evidence type="ECO:0000256" key="5">
    <source>
        <dbReference type="SAM" id="Phobius"/>
    </source>
</evidence>
<dbReference type="PANTHER" id="PTHR43394">
    <property type="entry name" value="ATP-DEPENDENT PERMEASE MDL1, MITOCHONDRIAL"/>
    <property type="match status" value="1"/>
</dbReference>
<evidence type="ECO:0000313" key="8">
    <source>
        <dbReference type="Proteomes" id="UP000236151"/>
    </source>
</evidence>
<keyword evidence="2 5" id="KW-0812">Transmembrane</keyword>
<proteinExistence type="predicted"/>
<feature type="transmembrane region" description="Helical" evidence="5">
    <location>
        <begin position="138"/>
        <end position="156"/>
    </location>
</feature>
<dbReference type="PROSITE" id="PS50929">
    <property type="entry name" value="ABC_TM1F"/>
    <property type="match status" value="1"/>
</dbReference>
<dbReference type="SUPFAM" id="SSF90123">
    <property type="entry name" value="ABC transporter transmembrane region"/>
    <property type="match status" value="1"/>
</dbReference>
<dbReference type="AlphaFoldDB" id="A0A2K2EZD2"/>
<feature type="transmembrane region" description="Helical" evidence="5">
    <location>
        <begin position="284"/>
        <end position="304"/>
    </location>
</feature>
<feature type="transmembrane region" description="Helical" evidence="5">
    <location>
        <begin position="249"/>
        <end position="272"/>
    </location>
</feature>
<dbReference type="InterPro" id="IPR011527">
    <property type="entry name" value="ABC1_TM_dom"/>
</dbReference>
<feature type="transmembrane region" description="Helical" evidence="5">
    <location>
        <begin position="57"/>
        <end position="86"/>
    </location>
</feature>
<evidence type="ECO:0000256" key="3">
    <source>
        <dbReference type="ARBA" id="ARBA00022989"/>
    </source>
</evidence>
<dbReference type="InterPro" id="IPR036640">
    <property type="entry name" value="ABC1_TM_sf"/>
</dbReference>
<keyword evidence="3 5" id="KW-1133">Transmembrane helix</keyword>
<feature type="domain" description="ABC transmembrane type-1" evidence="6">
    <location>
        <begin position="35"/>
        <end position="306"/>
    </location>
</feature>
<dbReference type="OrthoDB" id="2046126at2"/>
<keyword evidence="8" id="KW-1185">Reference proteome</keyword>
<reference evidence="7 8" key="1">
    <citation type="submission" date="2017-06" db="EMBL/GenBank/DDBJ databases">
        <title>Investigating the central metabolism of Clostridium thermosuccinogenes.</title>
        <authorList>
            <person name="Koendjbiharie J.G."/>
            <person name="van Kranenburg R."/>
        </authorList>
    </citation>
    <scope>NUCLEOTIDE SEQUENCE [LARGE SCALE GENOMIC DNA]</scope>
    <source>
        <strain evidence="7 8">DSM 5806</strain>
    </source>
</reference>
<dbReference type="Gene3D" id="1.20.1560.10">
    <property type="entry name" value="ABC transporter type 1, transmembrane domain"/>
    <property type="match status" value="1"/>
</dbReference>
<dbReference type="GO" id="GO:0005524">
    <property type="term" value="F:ATP binding"/>
    <property type="evidence" value="ECO:0007669"/>
    <property type="project" value="InterPro"/>
</dbReference>
<evidence type="ECO:0000256" key="2">
    <source>
        <dbReference type="ARBA" id="ARBA00022692"/>
    </source>
</evidence>
<dbReference type="GO" id="GO:0140359">
    <property type="term" value="F:ABC-type transporter activity"/>
    <property type="evidence" value="ECO:0007669"/>
    <property type="project" value="InterPro"/>
</dbReference>
<dbReference type="EMBL" id="NIOJ01000057">
    <property type="protein sequence ID" value="PNT95910.1"/>
    <property type="molecule type" value="Genomic_DNA"/>
</dbReference>
<dbReference type="Proteomes" id="UP000236151">
    <property type="component" value="Unassembled WGS sequence"/>
</dbReference>
<dbReference type="GO" id="GO:0005886">
    <property type="term" value="C:plasma membrane"/>
    <property type="evidence" value="ECO:0007669"/>
    <property type="project" value="UniProtKB-SubCell"/>
</dbReference>
<feature type="transmembrane region" description="Helical" evidence="5">
    <location>
        <begin position="20"/>
        <end position="45"/>
    </location>
</feature>
<keyword evidence="4 5" id="KW-0472">Membrane</keyword>
<dbReference type="KEGG" id="cthd:CDO33_02140"/>
<comment type="caution">
    <text evidence="7">The sequence shown here is derived from an EMBL/GenBank/DDBJ whole genome shotgun (WGS) entry which is preliminary data.</text>
</comment>
<evidence type="ECO:0000256" key="4">
    <source>
        <dbReference type="ARBA" id="ARBA00023136"/>
    </source>
</evidence>
<protein>
    <recommendedName>
        <fullName evidence="6">ABC transmembrane type-1 domain-containing protein</fullName>
    </recommendedName>
</protein>
<evidence type="ECO:0000256" key="1">
    <source>
        <dbReference type="ARBA" id="ARBA00004651"/>
    </source>
</evidence>
<evidence type="ECO:0000313" key="7">
    <source>
        <dbReference type="EMBL" id="PNT95910.1"/>
    </source>
</evidence>
<evidence type="ECO:0000259" key="6">
    <source>
        <dbReference type="PROSITE" id="PS50929"/>
    </source>
</evidence>
<dbReference type="InterPro" id="IPR039421">
    <property type="entry name" value="Type_1_exporter"/>
</dbReference>